<dbReference type="Proteomes" id="UP001528850">
    <property type="component" value="Unassembled WGS sequence"/>
</dbReference>
<dbReference type="GO" id="GO:0016787">
    <property type="term" value="F:hydrolase activity"/>
    <property type="evidence" value="ECO:0007669"/>
    <property type="project" value="UniProtKB-KW"/>
</dbReference>
<comment type="caution">
    <text evidence="2">The sequence shown here is derived from an EMBL/GenBank/DDBJ whole genome shotgun (WGS) entry which is preliminary data.</text>
</comment>
<dbReference type="PANTHER" id="PTHR43798">
    <property type="entry name" value="MONOACYLGLYCEROL LIPASE"/>
    <property type="match status" value="1"/>
</dbReference>
<dbReference type="InterPro" id="IPR029058">
    <property type="entry name" value="AB_hydrolase_fold"/>
</dbReference>
<dbReference type="SUPFAM" id="SSF53474">
    <property type="entry name" value="alpha/beta-Hydrolases"/>
    <property type="match status" value="1"/>
</dbReference>
<sequence>MKPPRRFGVRTVATLLGLRLAYRWGSVLAPTRTVAHAARVFQTPLPSSRERAVHAAGTTTARRETVPVGDAAIATYVWGDPATQPYVLLAHGWSSLGLRWENWVPSLRDRGWAAVAFDQPAHGHSGGDLCTLPDFVRTLAAVGRHYGDALGVVAHSLGGAAATLALDDGWTAERVVLIAPAADPQAATRRFARFVRLRERLRPSLHDALARRTGVAIDTLHIRHHAPRRRQPALIVHDCFDRDVPVAEGELYAGLWPRSILLKTRRLGHRRIVDDDAVMTAALAFLAGTAFIRDDDASPH</sequence>
<dbReference type="Pfam" id="PF12146">
    <property type="entry name" value="Hydrolase_4"/>
    <property type="match status" value="1"/>
</dbReference>
<gene>
    <name evidence="2" type="ORF">P3W24_10160</name>
</gene>
<keyword evidence="2" id="KW-0378">Hydrolase</keyword>
<evidence type="ECO:0000259" key="1">
    <source>
        <dbReference type="Pfam" id="PF12146"/>
    </source>
</evidence>
<reference evidence="2 3" key="1">
    <citation type="journal article" date="2024" name="Curr. Microbiol.">
        <title>Luteibacter sahnii sp. nov., A Novel Yellow-Colored Xanthomonadin Pigment Producing Probiotic Bacterium from Healthy Rice Seed Microbiome.</title>
        <authorList>
            <person name="Jaiswal G."/>
            <person name="Rana R."/>
            <person name="Nayak P.K."/>
            <person name="Chouhan R."/>
            <person name="Gandhi S.G."/>
            <person name="Patel H.K."/>
            <person name="Patil P.B."/>
        </authorList>
    </citation>
    <scope>NUCLEOTIDE SEQUENCE [LARGE SCALE GENOMIC DNA]</scope>
    <source>
        <strain evidence="2 3">PPL201</strain>
    </source>
</reference>
<feature type="domain" description="Serine aminopeptidase S33" evidence="1">
    <location>
        <begin position="85"/>
        <end position="206"/>
    </location>
</feature>
<protein>
    <submittedName>
        <fullName evidence="2">Alpha/beta fold hydrolase</fullName>
    </submittedName>
</protein>
<name>A0ABT6BB41_9GAMM</name>
<proteinExistence type="predicted"/>
<accession>A0ABT6BB41</accession>
<keyword evidence="3" id="KW-1185">Reference proteome</keyword>
<dbReference type="EMBL" id="JARJJS010000002">
    <property type="protein sequence ID" value="MDF4025326.1"/>
    <property type="molecule type" value="Genomic_DNA"/>
</dbReference>
<dbReference type="PANTHER" id="PTHR43798:SF33">
    <property type="entry name" value="HYDROLASE, PUTATIVE (AFU_ORTHOLOGUE AFUA_2G14860)-RELATED"/>
    <property type="match status" value="1"/>
</dbReference>
<dbReference type="InterPro" id="IPR022742">
    <property type="entry name" value="Hydrolase_4"/>
</dbReference>
<organism evidence="2 3">
    <name type="scientific">Luteibacter sahnii</name>
    <dbReference type="NCBI Taxonomy" id="3021977"/>
    <lineage>
        <taxon>Bacteria</taxon>
        <taxon>Pseudomonadati</taxon>
        <taxon>Pseudomonadota</taxon>
        <taxon>Gammaproteobacteria</taxon>
        <taxon>Lysobacterales</taxon>
        <taxon>Rhodanobacteraceae</taxon>
        <taxon>Luteibacter</taxon>
    </lineage>
</organism>
<evidence type="ECO:0000313" key="3">
    <source>
        <dbReference type="Proteomes" id="UP001528850"/>
    </source>
</evidence>
<dbReference type="InterPro" id="IPR050266">
    <property type="entry name" value="AB_hydrolase_sf"/>
</dbReference>
<dbReference type="Gene3D" id="3.40.50.1820">
    <property type="entry name" value="alpha/beta hydrolase"/>
    <property type="match status" value="1"/>
</dbReference>
<evidence type="ECO:0000313" key="2">
    <source>
        <dbReference type="EMBL" id="MDF4025326.1"/>
    </source>
</evidence>